<dbReference type="InterPro" id="IPR029058">
    <property type="entry name" value="AB_hydrolase_fold"/>
</dbReference>
<dbReference type="PANTHER" id="PTHR11440">
    <property type="entry name" value="LECITHIN-CHOLESTEROL ACYLTRANSFERASE-RELATED"/>
    <property type="match status" value="1"/>
</dbReference>
<dbReference type="EMBL" id="JAEPRC010000080">
    <property type="protein sequence ID" value="KAG2210624.1"/>
    <property type="molecule type" value="Genomic_DNA"/>
</dbReference>
<comment type="caution">
    <text evidence="2">The sequence shown here is derived from an EMBL/GenBank/DDBJ whole genome shotgun (WGS) entry which is preliminary data.</text>
</comment>
<dbReference type="Pfam" id="PF00561">
    <property type="entry name" value="Abhydrolase_1"/>
    <property type="match status" value="1"/>
</dbReference>
<accession>A0A8H7VDL9</accession>
<dbReference type="SUPFAM" id="SSF53474">
    <property type="entry name" value="alpha/beta-Hydrolases"/>
    <property type="match status" value="1"/>
</dbReference>
<dbReference type="Proteomes" id="UP000650833">
    <property type="component" value="Unassembled WGS sequence"/>
</dbReference>
<evidence type="ECO:0000313" key="2">
    <source>
        <dbReference type="EMBL" id="KAG2210624.1"/>
    </source>
</evidence>
<sequence length="440" mass="49740">MAIITLYTLYNYLQCSLKLNLSTTSFATLLLQAHRKLTFFQQQQQQQQQQNESNTKTKLKRPAVTLASVSTSKSSTKEDQLYILYPARTPKLTTDLFFSCPKDIIKQKQKQIKAIKEQSHSGPVTPHYKAPREPIVLCHGLFGFDIRGPQNIPALQFHYWSGVEDTLAKLGAKIIVTKVPQAGSIWERSHALHTILKSILVGKNVNFVAHSMGGLDCRHLLANIHDRPYQVKSLTTICTPHRGSPVMDWFRDQFGVGQSQVPMYTTDGQWSPATTTISTKNNTLRQSGNECLPTSSALKWSSKLPSLKMDKLLVDWFDEPAYAHLTTDFCNNYFNPNTPDDPNVKYYSYGAAAKFPAWSSLLGIPGQMVQEKEGDNDGIVSVESAKWGTYVKTIQADHWDLSGKSHIPYRFRTMKPDNGQNFDRLEFYAEMATHLYNQGH</sequence>
<dbReference type="OrthoDB" id="5592486at2759"/>
<keyword evidence="3" id="KW-1185">Reference proteome</keyword>
<dbReference type="InterPro" id="IPR000073">
    <property type="entry name" value="AB_hydrolase_1"/>
</dbReference>
<dbReference type="Gene3D" id="3.40.50.1820">
    <property type="entry name" value="alpha/beta hydrolase"/>
    <property type="match status" value="1"/>
</dbReference>
<proteinExistence type="predicted"/>
<feature type="domain" description="AB hydrolase-1" evidence="1">
    <location>
        <begin position="134"/>
        <end position="335"/>
    </location>
</feature>
<evidence type="ECO:0000313" key="3">
    <source>
        <dbReference type="Proteomes" id="UP000650833"/>
    </source>
</evidence>
<gene>
    <name evidence="2" type="ORF">INT46_005300</name>
</gene>
<evidence type="ECO:0000259" key="1">
    <source>
        <dbReference type="Pfam" id="PF00561"/>
    </source>
</evidence>
<name>A0A8H7VDL9_9FUNG</name>
<organism evidence="2 3">
    <name type="scientific">Mucor plumbeus</name>
    <dbReference type="NCBI Taxonomy" id="97098"/>
    <lineage>
        <taxon>Eukaryota</taxon>
        <taxon>Fungi</taxon>
        <taxon>Fungi incertae sedis</taxon>
        <taxon>Mucoromycota</taxon>
        <taxon>Mucoromycotina</taxon>
        <taxon>Mucoromycetes</taxon>
        <taxon>Mucorales</taxon>
        <taxon>Mucorineae</taxon>
        <taxon>Mucoraceae</taxon>
        <taxon>Mucor</taxon>
    </lineage>
</organism>
<protein>
    <recommendedName>
        <fullName evidence="1">AB hydrolase-1 domain-containing protein</fullName>
    </recommendedName>
</protein>
<dbReference type="AlphaFoldDB" id="A0A8H7VDL9"/>
<reference evidence="2" key="1">
    <citation type="submission" date="2020-12" db="EMBL/GenBank/DDBJ databases">
        <title>Metabolic potential, ecology and presence of endohyphal bacteria is reflected in genomic diversity of Mucoromycotina.</title>
        <authorList>
            <person name="Muszewska A."/>
            <person name="Okrasinska A."/>
            <person name="Steczkiewicz K."/>
            <person name="Drgas O."/>
            <person name="Orlowska M."/>
            <person name="Perlinska-Lenart U."/>
            <person name="Aleksandrzak-Piekarczyk T."/>
            <person name="Szatraj K."/>
            <person name="Zielenkiewicz U."/>
            <person name="Pilsyk S."/>
            <person name="Malc E."/>
            <person name="Mieczkowski P."/>
            <person name="Kruszewska J.S."/>
            <person name="Biernat P."/>
            <person name="Pawlowska J."/>
        </authorList>
    </citation>
    <scope>NUCLEOTIDE SEQUENCE</scope>
    <source>
        <strain evidence="2">CBS 226.32</strain>
    </source>
</reference>